<dbReference type="GO" id="GO:0004493">
    <property type="term" value="F:methylmalonyl-CoA epimerase activity"/>
    <property type="evidence" value="ECO:0007669"/>
    <property type="project" value="TreeGrafter"/>
</dbReference>
<evidence type="ECO:0000259" key="2">
    <source>
        <dbReference type="PROSITE" id="PS51819"/>
    </source>
</evidence>
<name>A0A382AVG9_9ZZZZ</name>
<dbReference type="Pfam" id="PF13669">
    <property type="entry name" value="Glyoxalase_4"/>
    <property type="match status" value="1"/>
</dbReference>
<accession>A0A382AVG9</accession>
<dbReference type="EMBL" id="UINC01026942">
    <property type="protein sequence ID" value="SVB05301.1"/>
    <property type="molecule type" value="Genomic_DNA"/>
</dbReference>
<dbReference type="SUPFAM" id="SSF54593">
    <property type="entry name" value="Glyoxalase/Bleomycin resistance protein/Dihydroxybiphenyl dioxygenase"/>
    <property type="match status" value="1"/>
</dbReference>
<proteinExistence type="predicted"/>
<dbReference type="Gene3D" id="3.10.180.10">
    <property type="entry name" value="2,3-Dihydroxybiphenyl 1,2-Dioxygenase, domain 1"/>
    <property type="match status" value="1"/>
</dbReference>
<dbReference type="PANTHER" id="PTHR43048:SF3">
    <property type="entry name" value="METHYLMALONYL-COA EPIMERASE, MITOCHONDRIAL"/>
    <property type="match status" value="1"/>
</dbReference>
<dbReference type="InterPro" id="IPR029068">
    <property type="entry name" value="Glyas_Bleomycin-R_OHBP_Dase"/>
</dbReference>
<feature type="non-terminal residue" evidence="3">
    <location>
        <position position="1"/>
    </location>
</feature>
<reference evidence="3" key="1">
    <citation type="submission" date="2018-05" db="EMBL/GenBank/DDBJ databases">
        <authorList>
            <person name="Lanie J.A."/>
            <person name="Ng W.-L."/>
            <person name="Kazmierczak K.M."/>
            <person name="Andrzejewski T.M."/>
            <person name="Davidsen T.M."/>
            <person name="Wayne K.J."/>
            <person name="Tettelin H."/>
            <person name="Glass J.I."/>
            <person name="Rusch D."/>
            <person name="Podicherti R."/>
            <person name="Tsui H.-C.T."/>
            <person name="Winkler M.E."/>
        </authorList>
    </citation>
    <scope>NUCLEOTIDE SEQUENCE</scope>
</reference>
<evidence type="ECO:0000313" key="3">
    <source>
        <dbReference type="EMBL" id="SVB05301.1"/>
    </source>
</evidence>
<dbReference type="InterPro" id="IPR037523">
    <property type="entry name" value="VOC_core"/>
</dbReference>
<gene>
    <name evidence="3" type="ORF">METZ01_LOCUS158155</name>
</gene>
<dbReference type="PANTHER" id="PTHR43048">
    <property type="entry name" value="METHYLMALONYL-COA EPIMERASE"/>
    <property type="match status" value="1"/>
</dbReference>
<dbReference type="GO" id="GO:0046491">
    <property type="term" value="P:L-methylmalonyl-CoA metabolic process"/>
    <property type="evidence" value="ECO:0007669"/>
    <property type="project" value="TreeGrafter"/>
</dbReference>
<dbReference type="GO" id="GO:0046872">
    <property type="term" value="F:metal ion binding"/>
    <property type="evidence" value="ECO:0007669"/>
    <property type="project" value="UniProtKB-KW"/>
</dbReference>
<organism evidence="3">
    <name type="scientific">marine metagenome</name>
    <dbReference type="NCBI Taxonomy" id="408172"/>
    <lineage>
        <taxon>unclassified sequences</taxon>
        <taxon>metagenomes</taxon>
        <taxon>ecological metagenomes</taxon>
    </lineage>
</organism>
<feature type="domain" description="VOC" evidence="2">
    <location>
        <begin position="47"/>
        <end position="178"/>
    </location>
</feature>
<keyword evidence="1" id="KW-0479">Metal-binding</keyword>
<dbReference type="AlphaFoldDB" id="A0A382AVG9"/>
<dbReference type="PROSITE" id="PS51819">
    <property type="entry name" value="VOC"/>
    <property type="match status" value="1"/>
</dbReference>
<evidence type="ECO:0000256" key="1">
    <source>
        <dbReference type="ARBA" id="ARBA00022723"/>
    </source>
</evidence>
<sequence length="178" mass="19340">IYTHPRDSHCLLELVDFGGPLMSGSPRAEPSWETTYWQTDHPLGSDGLSHLTVAVSDLDVATDFFNRVLGCEIFHEGATASGERVSRFVLFGSETVIELSQPLTSDGRMSADLVANGEILHSVTVRVLDLERAVSHLDDCRIGLVERSEAHVVLDPEKTFGAVLSLTVAGIPEDPREG</sequence>
<protein>
    <recommendedName>
        <fullName evidence="2">VOC domain-containing protein</fullName>
    </recommendedName>
</protein>
<dbReference type="InterPro" id="IPR051785">
    <property type="entry name" value="MMCE/EMCE_epimerase"/>
</dbReference>